<dbReference type="RefSeq" id="WP_212690471.1">
    <property type="nucleotide sequence ID" value="NZ_CP058561.1"/>
</dbReference>
<comment type="similarity">
    <text evidence="1">Belongs to the Gfo/Idh/MocA family.</text>
</comment>
<organism evidence="4 5">
    <name type="scientific">Vallitalea guaymasensis</name>
    <dbReference type="NCBI Taxonomy" id="1185412"/>
    <lineage>
        <taxon>Bacteria</taxon>
        <taxon>Bacillati</taxon>
        <taxon>Bacillota</taxon>
        <taxon>Clostridia</taxon>
        <taxon>Lachnospirales</taxon>
        <taxon>Vallitaleaceae</taxon>
        <taxon>Vallitalea</taxon>
    </lineage>
</organism>
<dbReference type="GO" id="GO:0000166">
    <property type="term" value="F:nucleotide binding"/>
    <property type="evidence" value="ECO:0007669"/>
    <property type="project" value="InterPro"/>
</dbReference>
<dbReference type="AlphaFoldDB" id="A0A8J8SCW9"/>
<dbReference type="SUPFAM" id="SSF51735">
    <property type="entry name" value="NAD(P)-binding Rossmann-fold domains"/>
    <property type="match status" value="1"/>
</dbReference>
<dbReference type="KEGG" id="vgu:HYG85_15850"/>
<dbReference type="InterPro" id="IPR000683">
    <property type="entry name" value="Gfo/Idh/MocA-like_OxRdtase_N"/>
</dbReference>
<proteinExistence type="inferred from homology"/>
<feature type="domain" description="Gfo/Idh/MocA-like oxidoreductase C-terminal" evidence="3">
    <location>
        <begin position="141"/>
        <end position="397"/>
    </location>
</feature>
<dbReference type="InterPro" id="IPR036291">
    <property type="entry name" value="NAD(P)-bd_dom_sf"/>
</dbReference>
<evidence type="ECO:0000259" key="2">
    <source>
        <dbReference type="Pfam" id="PF01408"/>
    </source>
</evidence>
<dbReference type="EMBL" id="CP058561">
    <property type="protein sequence ID" value="QUH30293.1"/>
    <property type="molecule type" value="Genomic_DNA"/>
</dbReference>
<evidence type="ECO:0000256" key="1">
    <source>
        <dbReference type="ARBA" id="ARBA00010928"/>
    </source>
</evidence>
<dbReference type="PANTHER" id="PTHR43377:SF2">
    <property type="entry name" value="BINDING ROSSMANN FOLD OXIDOREDUCTASE, PUTATIVE (AFU_ORTHOLOGUE AFUA_4G00560)-RELATED"/>
    <property type="match status" value="1"/>
</dbReference>
<protein>
    <submittedName>
        <fullName evidence="4">Gfo/Idh/MocA family oxidoreductase</fullName>
    </submittedName>
</protein>
<evidence type="ECO:0000259" key="3">
    <source>
        <dbReference type="Pfam" id="PF02894"/>
    </source>
</evidence>
<dbReference type="Pfam" id="PF01408">
    <property type="entry name" value="GFO_IDH_MocA"/>
    <property type="match status" value="1"/>
</dbReference>
<dbReference type="Proteomes" id="UP000677305">
    <property type="component" value="Chromosome"/>
</dbReference>
<feature type="domain" description="Gfo/Idh/MocA-like oxidoreductase N-terminal" evidence="2">
    <location>
        <begin position="7"/>
        <end position="125"/>
    </location>
</feature>
<dbReference type="InterPro" id="IPR004104">
    <property type="entry name" value="Gfo/Idh/MocA-like_OxRdtase_C"/>
</dbReference>
<dbReference type="Gene3D" id="3.40.50.720">
    <property type="entry name" value="NAD(P)-binding Rossmann-like Domain"/>
    <property type="match status" value="1"/>
</dbReference>
<gene>
    <name evidence="4" type="ORF">HYG85_15850</name>
</gene>
<dbReference type="SUPFAM" id="SSF55347">
    <property type="entry name" value="Glyceraldehyde-3-phosphate dehydrogenase-like, C-terminal domain"/>
    <property type="match status" value="1"/>
</dbReference>
<dbReference type="Gene3D" id="3.30.360.10">
    <property type="entry name" value="Dihydrodipicolinate Reductase, domain 2"/>
    <property type="match status" value="1"/>
</dbReference>
<reference evidence="4 5" key="1">
    <citation type="submission" date="2020-07" db="EMBL/GenBank/DDBJ databases">
        <title>Vallitalea guaymasensis genome.</title>
        <authorList>
            <person name="Postec A."/>
        </authorList>
    </citation>
    <scope>NUCLEOTIDE SEQUENCE [LARGE SCALE GENOMIC DNA]</scope>
    <source>
        <strain evidence="4 5">Ra1766G1</strain>
    </source>
</reference>
<accession>A0A8J8SCW9</accession>
<dbReference type="PANTHER" id="PTHR43377">
    <property type="entry name" value="BILIVERDIN REDUCTASE A"/>
    <property type="match status" value="1"/>
</dbReference>
<evidence type="ECO:0000313" key="5">
    <source>
        <dbReference type="Proteomes" id="UP000677305"/>
    </source>
</evidence>
<dbReference type="InterPro" id="IPR051450">
    <property type="entry name" value="Gfo/Idh/MocA_Oxidoreductases"/>
</dbReference>
<name>A0A8J8SCW9_9FIRM</name>
<sequence length="421" mass="47028">MKPVTAILIGAGDRGKDALASYALKHPEEIKFVAVAEPDDKKREQFIKAHDIPMEMAFTTWEDLLAKPKLADAALICTLDNIHYEPAKLALEKDYHILLEKPLSNNVKECVLLGELAKKYSHKVFSVCHVLRFTKFFSKLKELLDSKVIGDIVTINHNEYVGRIHQSHSFVRGNWGNSKRESPMILQKCCHDMDILLWLVGNNCKKISSFGSLDYFKEKSAPEGSPDRCIEGCPAGDTCPYNAVKIYLGDNVEWPTSVISADTSYEARKKALEEGPYGRCVFKCDNDVVDHQVVNMIFDNNVTAHLTMTAFCKDGGRHIKIMGTHGEITGDFDYDKIEIRHFPSEEIETINIEKDAGGHGGGDLGIMEDFVKLVEADGKLKGKTEASISVQSHVMAFAAEESRLTDKVITIDEFTQQVLKS</sequence>
<keyword evidence="5" id="KW-1185">Reference proteome</keyword>
<evidence type="ECO:0000313" key="4">
    <source>
        <dbReference type="EMBL" id="QUH30293.1"/>
    </source>
</evidence>
<dbReference type="Pfam" id="PF02894">
    <property type="entry name" value="GFO_IDH_MocA_C"/>
    <property type="match status" value="1"/>
</dbReference>